<dbReference type="VEuPathDB" id="FungiDB:GGTG_01407"/>
<dbReference type="Pfam" id="PF09769">
    <property type="entry name" value="ApoO"/>
    <property type="match status" value="1"/>
</dbReference>
<dbReference type="Proteomes" id="UP000006039">
    <property type="component" value="Unassembled WGS sequence"/>
</dbReference>
<dbReference type="EMBL" id="GL385395">
    <property type="protein sequence ID" value="EJT81427.1"/>
    <property type="molecule type" value="Genomic_DNA"/>
</dbReference>
<dbReference type="HOGENOM" id="CLU_072876_0_0_1"/>
<feature type="region of interest" description="Disordered" evidence="2">
    <location>
        <begin position="38"/>
        <end position="79"/>
    </location>
</feature>
<accession>J3NJH5</accession>
<evidence type="ECO:0000313" key="3">
    <source>
        <dbReference type="EMBL" id="EJT81427.1"/>
    </source>
</evidence>
<dbReference type="InterPro" id="IPR019166">
    <property type="entry name" value="MIC26/MIC27"/>
</dbReference>
<keyword evidence="1" id="KW-0496">Mitochondrion</keyword>
<dbReference type="OrthoDB" id="2399148at2759"/>
<dbReference type="RefSeq" id="XP_009217436.1">
    <property type="nucleotide sequence ID" value="XM_009219172.1"/>
</dbReference>
<dbReference type="GO" id="GO:0061617">
    <property type="term" value="C:MICOS complex"/>
    <property type="evidence" value="ECO:0007669"/>
    <property type="project" value="UniProtKB-UniRule"/>
</dbReference>
<dbReference type="GO" id="GO:0044284">
    <property type="term" value="C:mitochondrial crista junction"/>
    <property type="evidence" value="ECO:0007669"/>
    <property type="project" value="TreeGrafter"/>
</dbReference>
<evidence type="ECO:0000256" key="1">
    <source>
        <dbReference type="RuleBase" id="RU363021"/>
    </source>
</evidence>
<evidence type="ECO:0000256" key="2">
    <source>
        <dbReference type="SAM" id="MobiDB-lite"/>
    </source>
</evidence>
<dbReference type="STRING" id="644352.J3NJH5"/>
<reference evidence="3" key="2">
    <citation type="submission" date="2010-07" db="EMBL/GenBank/DDBJ databases">
        <authorList>
            <consortium name="The Broad Institute Genome Sequencing Platform"/>
            <consortium name="Broad Institute Genome Sequencing Center for Infectious Disease"/>
            <person name="Ma L.-J."/>
            <person name="Dead R."/>
            <person name="Young S."/>
            <person name="Zeng Q."/>
            <person name="Koehrsen M."/>
            <person name="Alvarado L."/>
            <person name="Berlin A."/>
            <person name="Chapman S.B."/>
            <person name="Chen Z."/>
            <person name="Freedman E."/>
            <person name="Gellesch M."/>
            <person name="Goldberg J."/>
            <person name="Griggs A."/>
            <person name="Gujja S."/>
            <person name="Heilman E.R."/>
            <person name="Heiman D."/>
            <person name="Hepburn T."/>
            <person name="Howarth C."/>
            <person name="Jen D."/>
            <person name="Larson L."/>
            <person name="Mehta T."/>
            <person name="Neiman D."/>
            <person name="Pearson M."/>
            <person name="Roberts A."/>
            <person name="Saif S."/>
            <person name="Shea T."/>
            <person name="Shenoy N."/>
            <person name="Sisk P."/>
            <person name="Stolte C."/>
            <person name="Sykes S."/>
            <person name="Walk T."/>
            <person name="White J."/>
            <person name="Yandava C."/>
            <person name="Haas B."/>
            <person name="Nusbaum C."/>
            <person name="Birren B."/>
        </authorList>
    </citation>
    <scope>NUCLEOTIDE SEQUENCE</scope>
    <source>
        <strain evidence="3">R3-111a-1</strain>
    </source>
</reference>
<dbReference type="AlphaFoldDB" id="J3NJH5"/>
<evidence type="ECO:0000313" key="4">
    <source>
        <dbReference type="EnsemblFungi" id="EJT81427"/>
    </source>
</evidence>
<evidence type="ECO:0000313" key="5">
    <source>
        <dbReference type="Proteomes" id="UP000006039"/>
    </source>
</evidence>
<reference evidence="4" key="5">
    <citation type="submission" date="2018-04" db="UniProtKB">
        <authorList>
            <consortium name="EnsemblFungi"/>
        </authorList>
    </citation>
    <scope>IDENTIFICATION</scope>
    <source>
        <strain evidence="4">R3-111a-1</strain>
    </source>
</reference>
<name>J3NJH5_GAET3</name>
<dbReference type="PANTHER" id="PTHR28268">
    <property type="entry name" value="MICOS SUBUNIT MIC26"/>
    <property type="match status" value="1"/>
</dbReference>
<keyword evidence="1" id="KW-0812">Transmembrane</keyword>
<keyword evidence="5" id="KW-1185">Reference proteome</keyword>
<keyword evidence="1" id="KW-0999">Mitochondrion inner membrane</keyword>
<feature type="transmembrane region" description="Helical" evidence="1">
    <location>
        <begin position="142"/>
        <end position="160"/>
    </location>
</feature>
<reference evidence="3" key="3">
    <citation type="submission" date="2010-09" db="EMBL/GenBank/DDBJ databases">
        <title>Annotation of Gaeumannomyces graminis var. tritici R3-111a-1.</title>
        <authorList>
            <consortium name="The Broad Institute Genome Sequencing Platform"/>
            <person name="Ma L.-J."/>
            <person name="Dead R."/>
            <person name="Young S.K."/>
            <person name="Zeng Q."/>
            <person name="Gargeya S."/>
            <person name="Fitzgerald M."/>
            <person name="Haas B."/>
            <person name="Abouelleil A."/>
            <person name="Alvarado L."/>
            <person name="Arachchi H.M."/>
            <person name="Berlin A."/>
            <person name="Brown A."/>
            <person name="Chapman S.B."/>
            <person name="Chen Z."/>
            <person name="Dunbar C."/>
            <person name="Freedman E."/>
            <person name="Gearin G."/>
            <person name="Gellesch M."/>
            <person name="Goldberg J."/>
            <person name="Griggs A."/>
            <person name="Gujja S."/>
            <person name="Heiman D."/>
            <person name="Howarth C."/>
            <person name="Larson L."/>
            <person name="Lui A."/>
            <person name="MacDonald P.J.P."/>
            <person name="Mehta T."/>
            <person name="Montmayeur A."/>
            <person name="Murphy C."/>
            <person name="Neiman D."/>
            <person name="Pearson M."/>
            <person name="Priest M."/>
            <person name="Roberts A."/>
            <person name="Saif S."/>
            <person name="Shea T."/>
            <person name="Shenoy N."/>
            <person name="Sisk P."/>
            <person name="Stolte C."/>
            <person name="Sykes S."/>
            <person name="Yandava C."/>
            <person name="Wortman J."/>
            <person name="Nusbaum C."/>
            <person name="Birren B."/>
        </authorList>
    </citation>
    <scope>NUCLEOTIDE SEQUENCE</scope>
    <source>
        <strain evidence="3">R3-111a-1</strain>
    </source>
</reference>
<dbReference type="EnsemblFungi" id="EJT81427">
    <property type="protein sequence ID" value="EJT81427"/>
    <property type="gene ID" value="GGTG_01407"/>
</dbReference>
<dbReference type="FunCoup" id="J3NJH5">
    <property type="interactions" value="27"/>
</dbReference>
<proteinExistence type="predicted"/>
<comment type="function">
    <text evidence="1">Component of the MICOS complex, a large protein complex of the mitochondrial inner membrane that plays crucial roles in the maintenance of crista junctions, inner membrane architecture, and formation of contact sites to the outer membrane.</text>
</comment>
<keyword evidence="1" id="KW-1133">Transmembrane helix</keyword>
<gene>
    <name evidence="4" type="primary">20341865</name>
    <name evidence="3" type="ORF">GGTG_01407</name>
</gene>
<dbReference type="InterPro" id="IPR033181">
    <property type="entry name" value="Mic26_fungi"/>
</dbReference>
<dbReference type="GeneID" id="20341865"/>
<protein>
    <recommendedName>
        <fullName evidence="1">MICOS complex subunit</fullName>
    </recommendedName>
</protein>
<sequence length="253" mass="27146">MAARVLLGQRAPAQLVAGLVAGSFALYPSVAHAEAPSGLRLPPKKSIYDDYDETPSAPKTSAPALPSPEQSYGDARPVIRRGPTATDLLAAQIRRARLFLHAQAATVEDGVNSALGRALDLEQSFTATVASLAPPRESGERVMPGLVYVLVAAMAGSIVARRRNVLLRAATPAVFGVATGWAVLPFTMRNVGDLAWRYEERVPAVANAHVRTREALEKSVVMSKVHYQLGVQFVEDKVTATRESLEGWVRKGK</sequence>
<organism evidence="3">
    <name type="scientific">Gaeumannomyces tritici (strain R3-111a-1)</name>
    <name type="common">Wheat and barley take-all root rot fungus</name>
    <name type="synonym">Gaeumannomyces graminis var. tritici</name>
    <dbReference type="NCBI Taxonomy" id="644352"/>
    <lineage>
        <taxon>Eukaryota</taxon>
        <taxon>Fungi</taxon>
        <taxon>Dikarya</taxon>
        <taxon>Ascomycota</taxon>
        <taxon>Pezizomycotina</taxon>
        <taxon>Sordariomycetes</taxon>
        <taxon>Sordariomycetidae</taxon>
        <taxon>Magnaporthales</taxon>
        <taxon>Magnaporthaceae</taxon>
        <taxon>Gaeumannomyces</taxon>
    </lineage>
</organism>
<keyword evidence="1" id="KW-0472">Membrane</keyword>
<comment type="subcellular location">
    <subcellularLocation>
        <location evidence="1">Mitochondrion inner membrane</location>
    </subcellularLocation>
</comment>
<dbReference type="GO" id="GO:0042407">
    <property type="term" value="P:cristae formation"/>
    <property type="evidence" value="ECO:0007669"/>
    <property type="project" value="InterPro"/>
</dbReference>
<reference evidence="4" key="4">
    <citation type="journal article" date="2015" name="G3 (Bethesda)">
        <title>Genome sequences of three phytopathogenic species of the Magnaporthaceae family of fungi.</title>
        <authorList>
            <person name="Okagaki L.H."/>
            <person name="Nunes C.C."/>
            <person name="Sailsbery J."/>
            <person name="Clay B."/>
            <person name="Brown D."/>
            <person name="John T."/>
            <person name="Oh Y."/>
            <person name="Young N."/>
            <person name="Fitzgerald M."/>
            <person name="Haas B.J."/>
            <person name="Zeng Q."/>
            <person name="Young S."/>
            <person name="Adiconis X."/>
            <person name="Fan L."/>
            <person name="Levin J.Z."/>
            <person name="Mitchell T.K."/>
            <person name="Okubara P.A."/>
            <person name="Farman M.L."/>
            <person name="Kohn L.M."/>
            <person name="Birren B."/>
            <person name="Ma L.-J."/>
            <person name="Dean R.A."/>
        </authorList>
    </citation>
    <scope>NUCLEOTIDE SEQUENCE</scope>
    <source>
        <strain evidence="4">R3-111a-1</strain>
    </source>
</reference>
<dbReference type="PANTHER" id="PTHR28268:SF1">
    <property type="entry name" value="MICOS SUBUNIT MIC26"/>
    <property type="match status" value="1"/>
</dbReference>
<reference evidence="5" key="1">
    <citation type="submission" date="2010-07" db="EMBL/GenBank/DDBJ databases">
        <title>The genome sequence of Gaeumannomyces graminis var. tritici strain R3-111a-1.</title>
        <authorList>
            <consortium name="The Broad Institute Genome Sequencing Platform"/>
            <person name="Ma L.-J."/>
            <person name="Dead R."/>
            <person name="Young S."/>
            <person name="Zeng Q."/>
            <person name="Koehrsen M."/>
            <person name="Alvarado L."/>
            <person name="Berlin A."/>
            <person name="Chapman S.B."/>
            <person name="Chen Z."/>
            <person name="Freedman E."/>
            <person name="Gellesch M."/>
            <person name="Goldberg J."/>
            <person name="Griggs A."/>
            <person name="Gujja S."/>
            <person name="Heilman E.R."/>
            <person name="Heiman D."/>
            <person name="Hepburn T."/>
            <person name="Howarth C."/>
            <person name="Jen D."/>
            <person name="Larson L."/>
            <person name="Mehta T."/>
            <person name="Neiman D."/>
            <person name="Pearson M."/>
            <person name="Roberts A."/>
            <person name="Saif S."/>
            <person name="Shea T."/>
            <person name="Shenoy N."/>
            <person name="Sisk P."/>
            <person name="Stolte C."/>
            <person name="Sykes S."/>
            <person name="Walk T."/>
            <person name="White J."/>
            <person name="Yandava C."/>
            <person name="Haas B."/>
            <person name="Nusbaum C."/>
            <person name="Birren B."/>
        </authorList>
    </citation>
    <scope>NUCLEOTIDE SEQUENCE [LARGE SCALE GENOMIC DNA]</scope>
    <source>
        <strain evidence="5">R3-111a-1</strain>
    </source>
</reference>
<dbReference type="eggNOG" id="ENOG502S70K">
    <property type="taxonomic scope" value="Eukaryota"/>
</dbReference>
<comment type="subunit">
    <text evidence="1">Component of the mitochondrial contact site and cristae organizing system (MICOS) complex.</text>
</comment>